<comment type="caution">
    <text evidence="4">The sequence shown here is derived from an EMBL/GenBank/DDBJ whole genome shotgun (WGS) entry which is preliminary data.</text>
</comment>
<reference evidence="4" key="2">
    <citation type="submission" date="2020-08" db="EMBL/GenBank/DDBJ databases">
        <title>Changes in the skin microbiome associated with squamous cell carcinoma in transplant recipients.</title>
        <authorList>
            <person name="Zaugg J."/>
            <person name="Krueger A."/>
            <person name="Lachner N."/>
        </authorList>
    </citation>
    <scope>NUCLEOTIDE SEQUENCE</scope>
    <source>
        <strain evidence="4">R5988</strain>
    </source>
</reference>
<name>A0A5E9MAM0_STAEP</name>
<dbReference type="Proteomes" id="UP000228502">
    <property type="component" value="Unassembled WGS sequence"/>
</dbReference>
<evidence type="ECO:0000313" key="6">
    <source>
        <dbReference type="Proteomes" id="UP000228502"/>
    </source>
</evidence>
<dbReference type="Proteomes" id="UP000648077">
    <property type="component" value="Unassembled WGS sequence"/>
</dbReference>
<dbReference type="PIRSF" id="PIRSF026508">
    <property type="entry name" value="TelA"/>
    <property type="match status" value="1"/>
</dbReference>
<keyword evidence="3" id="KW-0175">Coiled coil</keyword>
<evidence type="ECO:0000313" key="5">
    <source>
        <dbReference type="EMBL" id="PIH11328.1"/>
    </source>
</evidence>
<dbReference type="InterPro" id="IPR008863">
    <property type="entry name" value="Toxic_anion-R_TelA"/>
</dbReference>
<dbReference type="AlphaFoldDB" id="A0A5E9MAM0"/>
<dbReference type="EMBL" id="PEJG01000001">
    <property type="protein sequence ID" value="PIH11328.1"/>
    <property type="molecule type" value="Genomic_DNA"/>
</dbReference>
<evidence type="ECO:0000256" key="3">
    <source>
        <dbReference type="SAM" id="Coils"/>
    </source>
</evidence>
<accession>A0A5E9MAM0</accession>
<evidence type="ECO:0000313" key="7">
    <source>
        <dbReference type="Proteomes" id="UP000648077"/>
    </source>
</evidence>
<sequence length="376" mass="43420">MVSERSSNQSHPLDYYMNNQSTDHHTIAEDLEIQLTENDKQRIKSISEQIEPLNHEGLLKYGANLQQKMSHFSHQILDDVQSKDMGPVGETLSQLMGKLKSVNPNDINPEKQSRLKRLFKRTKASINEVFSRMQSVSSQIDRITIQLEKHKDQLTKDVEFLDQLYQQNKTYFDNVTLYILAAQKKKKEILTETIPQLREKAHQTGNQMDIQATADMEQFVDRLDKRIYDLQLSRQIAIQTAPQIRMIQNVNQALAEKIQSSILTSIPLWKNQMAIALTLMRQRNAVSAQRSVTDTTNELLTQNASMLKENAIETAAENERGIVDIETLKTTQNDIIETIEQTLQIQEDGRQKRQVAEKELNELEQDLKQHLLAMRK</sequence>
<protein>
    <recommendedName>
        <fullName evidence="2">TelA-like protein</fullName>
    </recommendedName>
</protein>
<dbReference type="KEGG" id="seps:DP17_45"/>
<gene>
    <name evidence="5" type="ORF">CTJ08_00380</name>
    <name evidence="4" type="ORF">H3963_07980</name>
</gene>
<dbReference type="PANTHER" id="PTHR38432">
    <property type="entry name" value="TELA-LIKE PROTEIN SAOUHSC_01408"/>
    <property type="match status" value="1"/>
</dbReference>
<evidence type="ECO:0000313" key="4">
    <source>
        <dbReference type="EMBL" id="MBF2230362.1"/>
    </source>
</evidence>
<reference evidence="5 6" key="1">
    <citation type="submission" date="2017-10" db="EMBL/GenBank/DDBJ databases">
        <title>genome sequences of Staph epi in chlorhexidine trial.</title>
        <authorList>
            <person name="Greninger A.L."/>
            <person name="Addetia A."/>
            <person name="Qin X."/>
            <person name="Zerr D."/>
        </authorList>
    </citation>
    <scope>NUCLEOTIDE SEQUENCE [LARGE SCALE GENOMIC DNA]</scope>
    <source>
        <strain evidence="5 6">SCH-17</strain>
    </source>
</reference>
<dbReference type="EMBL" id="JACGQI010000012">
    <property type="protein sequence ID" value="MBF2230362.1"/>
    <property type="molecule type" value="Genomic_DNA"/>
</dbReference>
<feature type="coiled-coil region" evidence="3">
    <location>
        <begin position="346"/>
        <end position="373"/>
    </location>
</feature>
<evidence type="ECO:0000256" key="1">
    <source>
        <dbReference type="ARBA" id="ARBA00005541"/>
    </source>
</evidence>
<dbReference type="RefSeq" id="WP_001831251.1">
    <property type="nucleotide sequence ID" value="NZ_AP019721.1"/>
</dbReference>
<dbReference type="Pfam" id="PF05816">
    <property type="entry name" value="TelA"/>
    <property type="match status" value="1"/>
</dbReference>
<dbReference type="PANTHER" id="PTHR38432:SF1">
    <property type="entry name" value="TELA-LIKE PROTEIN SAOUHSC_01408"/>
    <property type="match status" value="1"/>
</dbReference>
<proteinExistence type="inferred from homology"/>
<organism evidence="4 7">
    <name type="scientific">Staphylococcus epidermidis</name>
    <dbReference type="NCBI Taxonomy" id="1282"/>
    <lineage>
        <taxon>Bacteria</taxon>
        <taxon>Bacillati</taxon>
        <taxon>Bacillota</taxon>
        <taxon>Bacilli</taxon>
        <taxon>Bacillales</taxon>
        <taxon>Staphylococcaceae</taxon>
        <taxon>Staphylococcus</taxon>
    </lineage>
</organism>
<evidence type="ECO:0000256" key="2">
    <source>
        <dbReference type="PIRNR" id="PIRNR026508"/>
    </source>
</evidence>
<dbReference type="GeneID" id="50018785"/>
<comment type="similarity">
    <text evidence="1 2">Belongs to the TelA family.</text>
</comment>